<evidence type="ECO:0000313" key="4">
    <source>
        <dbReference type="Proteomes" id="UP000663854"/>
    </source>
</evidence>
<dbReference type="InterPro" id="IPR000477">
    <property type="entry name" value="RT_dom"/>
</dbReference>
<dbReference type="PROSITE" id="PS50878">
    <property type="entry name" value="RT_POL"/>
    <property type="match status" value="1"/>
</dbReference>
<dbReference type="EMBL" id="CAJNOL010015515">
    <property type="protein sequence ID" value="CAF1671992.1"/>
    <property type="molecule type" value="Genomic_DNA"/>
</dbReference>
<dbReference type="InterPro" id="IPR058912">
    <property type="entry name" value="HTH_animal"/>
</dbReference>
<dbReference type="Pfam" id="PF26215">
    <property type="entry name" value="HTH_animal"/>
    <property type="match status" value="1"/>
</dbReference>
<protein>
    <recommendedName>
        <fullName evidence="1">Reverse transcriptase domain-containing protein</fullName>
    </recommendedName>
</protein>
<evidence type="ECO:0000313" key="3">
    <source>
        <dbReference type="EMBL" id="CAF1671992.1"/>
    </source>
</evidence>
<evidence type="ECO:0000313" key="5">
    <source>
        <dbReference type="Proteomes" id="UP000663870"/>
    </source>
</evidence>
<dbReference type="PANTHER" id="PTHR21301">
    <property type="entry name" value="REVERSE TRANSCRIPTASE"/>
    <property type="match status" value="1"/>
</dbReference>
<proteinExistence type="predicted"/>
<dbReference type="Proteomes" id="UP000663870">
    <property type="component" value="Unassembled WGS sequence"/>
</dbReference>
<dbReference type="EMBL" id="CAJNOH010013620">
    <property type="protein sequence ID" value="CAF1547702.1"/>
    <property type="molecule type" value="Genomic_DNA"/>
</dbReference>
<reference evidence="2" key="1">
    <citation type="submission" date="2021-02" db="EMBL/GenBank/DDBJ databases">
        <authorList>
            <person name="Nowell W R."/>
        </authorList>
    </citation>
    <scope>NUCLEOTIDE SEQUENCE</scope>
</reference>
<dbReference type="Proteomes" id="UP000663854">
    <property type="component" value="Unassembled WGS sequence"/>
</dbReference>
<evidence type="ECO:0000313" key="2">
    <source>
        <dbReference type="EMBL" id="CAF1547702.1"/>
    </source>
</evidence>
<keyword evidence="5" id="KW-1185">Reference proteome</keyword>
<name>A0A815WY33_9BILA</name>
<dbReference type="PANTHER" id="PTHR21301:SF10">
    <property type="entry name" value="REVERSE TRANSCRIPTASE DOMAIN-CONTAINING PROTEIN"/>
    <property type="match status" value="1"/>
</dbReference>
<feature type="non-terminal residue" evidence="2">
    <location>
        <position position="1"/>
    </location>
</feature>
<gene>
    <name evidence="3" type="ORF">JXQ802_LOCUS57742</name>
    <name evidence="2" type="ORF">PYM288_LOCUS41137</name>
</gene>
<evidence type="ECO:0000259" key="1">
    <source>
        <dbReference type="PROSITE" id="PS50878"/>
    </source>
</evidence>
<organism evidence="2 4">
    <name type="scientific">Rotaria sordida</name>
    <dbReference type="NCBI Taxonomy" id="392033"/>
    <lineage>
        <taxon>Eukaryota</taxon>
        <taxon>Metazoa</taxon>
        <taxon>Spiralia</taxon>
        <taxon>Gnathifera</taxon>
        <taxon>Rotifera</taxon>
        <taxon>Eurotatoria</taxon>
        <taxon>Bdelloidea</taxon>
        <taxon>Philodinida</taxon>
        <taxon>Philodinidae</taxon>
        <taxon>Rotaria</taxon>
    </lineage>
</organism>
<comment type="caution">
    <text evidence="2">The sequence shown here is derived from an EMBL/GenBank/DDBJ whole genome shotgun (WGS) entry which is preliminary data.</text>
</comment>
<dbReference type="AlphaFoldDB" id="A0A815WY33"/>
<feature type="domain" description="Reverse transcriptase" evidence="1">
    <location>
        <begin position="1"/>
        <end position="168"/>
    </location>
</feature>
<sequence length="401" mass="46177">YFNASTLFITFDITNVYTMLPQEESLAMLAEFLRVHNCERVNGLSIDTIVELARVVLQANAFVCGNKFYRQMIGGAMGSAFTLTLANIFMWKWERQTILPKLGSHEIYGRYIDDVFFTCNQSEDKVKELLEAANNFHPNIKLEYKIGKSVPFLDVLVKNNNGILASSVYHKPSTQPTVVSFLSDHPRHVFQNVIHTALTRAVRYSSSFEVFNNERRAIRLMFLYNRYPSNYINQQFQKFFADYMSSSSSPFIPMITNPSQFFALRQKLYTQPTAKQTQLATSAAAVHLIQNTQNVTQRNTNNMEATVKRNNNKFKNNLFVHVTHEARLKGLAREIHMIHDSFFKDTSYADIRLVVGHRIDPNIEFELSRKHPSLSLLKDPLEKNQNKIKPLTTATKTNEHC</sequence>
<accession>A0A815WY33</accession>